<protein>
    <submittedName>
        <fullName evidence="4">SDR family oxidoreductase</fullName>
    </submittedName>
</protein>
<dbReference type="FunFam" id="3.40.50.720:FF:000084">
    <property type="entry name" value="Short-chain dehydrogenase reductase"/>
    <property type="match status" value="1"/>
</dbReference>
<name>A0AAJ1QEF6_9FLAO</name>
<reference evidence="4" key="1">
    <citation type="submission" date="2020-06" db="EMBL/GenBank/DDBJ databases">
        <authorList>
            <person name="Dong N."/>
        </authorList>
    </citation>
    <scope>NUCLEOTIDE SEQUENCE</scope>
    <source>
        <strain evidence="4">R655-4</strain>
    </source>
</reference>
<sequence length="259" mass="27411">MKKFEGKVALVTGAGGGIGKAIVRSFAQEGAKVVAVDLKEEFVTPLVEELKAAGHDVIGIAANVAERASVQQAFDKALDTYGKVDIMANNAGVIRIGSATDITDEDWDYVMNINAKGVFICTQIALKHMLPRKEGAIINTASIAGKLGMPHLSHYCASKFAVIGYTNTVAREVASSGVTVNAICPGIVGTGMWRGEDGMANRTKLEGETEEQSWERNKKFYIPQGVEQTPEDIAEGVLYLAGAKHVTGQALAVDGGTTL</sequence>
<evidence type="ECO:0000256" key="1">
    <source>
        <dbReference type="ARBA" id="ARBA00006484"/>
    </source>
</evidence>
<comment type="caution">
    <text evidence="4">The sequence shown here is derived from an EMBL/GenBank/DDBJ whole genome shotgun (WGS) entry which is preliminary data.</text>
</comment>
<evidence type="ECO:0000256" key="2">
    <source>
        <dbReference type="RuleBase" id="RU000363"/>
    </source>
</evidence>
<dbReference type="RefSeq" id="WP_286492994.1">
    <property type="nucleotide sequence ID" value="NZ_JACAGJ010000004.1"/>
</dbReference>
<dbReference type="CDD" id="cd05233">
    <property type="entry name" value="SDR_c"/>
    <property type="match status" value="1"/>
</dbReference>
<evidence type="ECO:0000313" key="5">
    <source>
        <dbReference type="Proteomes" id="UP001170959"/>
    </source>
</evidence>
<dbReference type="AlphaFoldDB" id="A0AAJ1QEF6"/>
<dbReference type="PROSITE" id="PS00061">
    <property type="entry name" value="ADH_SHORT"/>
    <property type="match status" value="1"/>
</dbReference>
<dbReference type="PRINTS" id="PR00080">
    <property type="entry name" value="SDRFAMILY"/>
</dbReference>
<evidence type="ECO:0000313" key="4">
    <source>
        <dbReference type="EMBL" id="MDM1072573.1"/>
    </source>
</evidence>
<dbReference type="SUPFAM" id="SSF51735">
    <property type="entry name" value="NAD(P)-binding Rossmann-fold domains"/>
    <property type="match status" value="1"/>
</dbReference>
<dbReference type="InterPro" id="IPR020904">
    <property type="entry name" value="Sc_DH/Rdtase_CS"/>
</dbReference>
<dbReference type="InterPro" id="IPR036291">
    <property type="entry name" value="NAD(P)-bd_dom_sf"/>
</dbReference>
<dbReference type="GO" id="GO:0016616">
    <property type="term" value="F:oxidoreductase activity, acting on the CH-OH group of donors, NAD or NADP as acceptor"/>
    <property type="evidence" value="ECO:0007669"/>
    <property type="project" value="TreeGrafter"/>
</dbReference>
<gene>
    <name evidence="4" type="ORF">HX001_08725</name>
</gene>
<dbReference type="Gene3D" id="3.40.50.720">
    <property type="entry name" value="NAD(P)-binding Rossmann-like Domain"/>
    <property type="match status" value="1"/>
</dbReference>
<feature type="domain" description="Ketoreductase" evidence="3">
    <location>
        <begin position="7"/>
        <end position="196"/>
    </location>
</feature>
<dbReference type="GO" id="GO:0030497">
    <property type="term" value="P:fatty acid elongation"/>
    <property type="evidence" value="ECO:0007669"/>
    <property type="project" value="TreeGrafter"/>
</dbReference>
<organism evidence="4 5">
    <name type="scientific">Empedobacter brevis</name>
    <dbReference type="NCBI Taxonomy" id="247"/>
    <lineage>
        <taxon>Bacteria</taxon>
        <taxon>Pseudomonadati</taxon>
        <taxon>Bacteroidota</taxon>
        <taxon>Flavobacteriia</taxon>
        <taxon>Flavobacteriales</taxon>
        <taxon>Weeksellaceae</taxon>
        <taxon>Empedobacter</taxon>
    </lineage>
</organism>
<proteinExistence type="inferred from homology"/>
<dbReference type="PANTHER" id="PTHR42760:SF96">
    <property type="entry name" value="3-OXOACYL-[ACYL-CARRIER-PROTEIN] REDUCTASE FABG"/>
    <property type="match status" value="1"/>
</dbReference>
<dbReference type="PANTHER" id="PTHR42760">
    <property type="entry name" value="SHORT-CHAIN DEHYDROGENASES/REDUCTASES FAMILY MEMBER"/>
    <property type="match status" value="1"/>
</dbReference>
<dbReference type="Pfam" id="PF00106">
    <property type="entry name" value="adh_short"/>
    <property type="match status" value="1"/>
</dbReference>
<evidence type="ECO:0000259" key="3">
    <source>
        <dbReference type="SMART" id="SM00822"/>
    </source>
</evidence>
<dbReference type="PRINTS" id="PR00081">
    <property type="entry name" value="GDHRDH"/>
</dbReference>
<dbReference type="EMBL" id="JACAGJ010000004">
    <property type="protein sequence ID" value="MDM1072573.1"/>
    <property type="molecule type" value="Genomic_DNA"/>
</dbReference>
<dbReference type="InterPro" id="IPR002347">
    <property type="entry name" value="SDR_fam"/>
</dbReference>
<reference evidence="4" key="2">
    <citation type="journal article" date="2022" name="Sci. Total Environ.">
        <title>Prevalence, transmission, and molecular epidemiology of tet(X)-positive bacteria among humans, animals, and environmental niches in China: An epidemiological, and genomic-based study.</title>
        <authorList>
            <person name="Dong N."/>
            <person name="Zeng Y."/>
            <person name="Cai C."/>
            <person name="Sun C."/>
            <person name="Lu J."/>
            <person name="Liu C."/>
            <person name="Zhou H."/>
            <person name="Sun Q."/>
            <person name="Shu L."/>
            <person name="Wang H."/>
            <person name="Wang Y."/>
            <person name="Wang S."/>
            <person name="Wu C."/>
            <person name="Chan E.W."/>
            <person name="Chen G."/>
            <person name="Shen Z."/>
            <person name="Chen S."/>
            <person name="Zhang R."/>
        </authorList>
    </citation>
    <scope>NUCLEOTIDE SEQUENCE</scope>
    <source>
        <strain evidence="4">R655-4</strain>
    </source>
</reference>
<dbReference type="Proteomes" id="UP001170959">
    <property type="component" value="Unassembled WGS sequence"/>
</dbReference>
<comment type="similarity">
    <text evidence="1 2">Belongs to the short-chain dehydrogenases/reductases (SDR) family.</text>
</comment>
<accession>A0AAJ1QEF6</accession>
<dbReference type="InterPro" id="IPR057326">
    <property type="entry name" value="KR_dom"/>
</dbReference>
<dbReference type="SMART" id="SM00822">
    <property type="entry name" value="PKS_KR"/>
    <property type="match status" value="1"/>
</dbReference>